<evidence type="ECO:0000313" key="3">
    <source>
        <dbReference type="Proteomes" id="UP000269793"/>
    </source>
</evidence>
<sequence length="300" mass="33042">MDWDTASISAGPPRYEWESDDEDDARVLEHKSCDLRVYLEGNPAWMQRDLVVLLGDVGTAIMLAAQRDFTQTACVACDKLGHLASIHIPEDIAMPCVVFIPLPDNLPRAIPSGIAQCVIQRMQPSCVTIVQSYVPALYLTRESSNTNAVHESLRYLCNVPADRRPSGWQSLDRWSKPWEAPNIFTGCGAAFFMMATYAKIPAQMLCVPIKRAASHANYQQLKHPIILTHGKESVPTSELRRRLATLIDDVDEPHLACILPLLGNRPEACQGHSSLLAHALLASLAKRASSESIGEGGMYV</sequence>
<protein>
    <recommendedName>
        <fullName evidence="4">Proteasome assembly chaperone 1</fullName>
    </recommendedName>
</protein>
<evidence type="ECO:0000256" key="1">
    <source>
        <dbReference type="SAM" id="MobiDB-lite"/>
    </source>
</evidence>
<dbReference type="Proteomes" id="UP000269793">
    <property type="component" value="Chromosome VII"/>
</dbReference>
<gene>
    <name evidence="2" type="ORF">DNF11_3734</name>
</gene>
<accession>A0A3G2S9B0</accession>
<dbReference type="EMBL" id="CP033154">
    <property type="protein sequence ID" value="AYO44684.1"/>
    <property type="molecule type" value="Genomic_DNA"/>
</dbReference>
<name>A0A3G2S9B0_MALR7</name>
<evidence type="ECO:0008006" key="4">
    <source>
        <dbReference type="Google" id="ProtNLM"/>
    </source>
</evidence>
<dbReference type="OrthoDB" id="2546621at2759"/>
<dbReference type="VEuPathDB" id="FungiDB:DNF11_3734"/>
<organism evidence="2 3">
    <name type="scientific">Malassezia restricta (strain ATCC 96810 / NBRC 103918 / CBS 7877)</name>
    <name type="common">Seborrheic dermatitis infection agent</name>
    <dbReference type="NCBI Taxonomy" id="425264"/>
    <lineage>
        <taxon>Eukaryota</taxon>
        <taxon>Fungi</taxon>
        <taxon>Dikarya</taxon>
        <taxon>Basidiomycota</taxon>
        <taxon>Ustilaginomycotina</taxon>
        <taxon>Malasseziomycetes</taxon>
        <taxon>Malasseziales</taxon>
        <taxon>Malasseziaceae</taxon>
        <taxon>Malassezia</taxon>
    </lineage>
</organism>
<feature type="region of interest" description="Disordered" evidence="1">
    <location>
        <begin position="1"/>
        <end position="21"/>
    </location>
</feature>
<reference evidence="2 3" key="1">
    <citation type="submission" date="2018-10" db="EMBL/GenBank/DDBJ databases">
        <title>Complete genome sequence of Malassezia restricta CBS 7877.</title>
        <authorList>
            <person name="Morand S.C."/>
            <person name="Bertignac M."/>
            <person name="Iltis A."/>
            <person name="Kolder I."/>
            <person name="Pirovano W."/>
            <person name="Jourdain R."/>
            <person name="Clavaud C."/>
        </authorList>
    </citation>
    <scope>NUCLEOTIDE SEQUENCE [LARGE SCALE GENOMIC DNA]</scope>
    <source>
        <strain evidence="2 3">CBS 7877</strain>
    </source>
</reference>
<dbReference type="STRING" id="425264.A0A3G2S9B0"/>
<keyword evidence="3" id="KW-1185">Reference proteome</keyword>
<evidence type="ECO:0000313" key="2">
    <source>
        <dbReference type="EMBL" id="AYO44684.1"/>
    </source>
</evidence>
<proteinExistence type="predicted"/>
<dbReference type="AlphaFoldDB" id="A0A3G2S9B0"/>